<dbReference type="GO" id="GO:0016567">
    <property type="term" value="P:protein ubiquitination"/>
    <property type="evidence" value="ECO:0007669"/>
    <property type="project" value="TreeGrafter"/>
</dbReference>
<dbReference type="PANTHER" id="PTHR24136:SF15">
    <property type="entry name" value="ANK_REP_REGION DOMAIN-CONTAINING PROTEIN"/>
    <property type="match status" value="1"/>
</dbReference>
<dbReference type="GeneTree" id="ENSGT00940000157688"/>
<dbReference type="PANTHER" id="PTHR24136">
    <property type="entry name" value="SOWAH (DROSOPHILA) HOMOLOG"/>
    <property type="match status" value="1"/>
</dbReference>
<dbReference type="AlphaFoldDB" id="A0A8C4QYZ8"/>
<evidence type="ECO:0000313" key="6">
    <source>
        <dbReference type="Proteomes" id="UP000694388"/>
    </source>
</evidence>
<feature type="repeat" description="ANK" evidence="4">
    <location>
        <begin position="95"/>
        <end position="127"/>
    </location>
</feature>
<sequence length="180" mass="20298">MSAPDHILQRRPLTQRRDCASPSLPCLYLSSPVHSAVVNGQKALLQRLITDDPRLGNWPDQFGRTPLMYCVLADRQECAELLVKARVDVEKADKNQRTALHFAAKKGNWRILKLLLAKRASPLQRDVEGITPLHLATYSTSVRCLVLLLRHLEPGQVDAQDNHKASITDADKDRIRCHRA</sequence>
<keyword evidence="6" id="KW-1185">Reference proteome</keyword>
<accession>A0A8C4QYZ8</accession>
<reference evidence="5" key="1">
    <citation type="submission" date="2025-08" db="UniProtKB">
        <authorList>
            <consortium name="Ensembl"/>
        </authorList>
    </citation>
    <scope>IDENTIFICATION</scope>
</reference>
<dbReference type="InterPro" id="IPR051573">
    <property type="entry name" value="Ankyrin-SOCS_box_domain"/>
</dbReference>
<proteinExistence type="inferred from homology"/>
<comment type="similarity">
    <text evidence="1">Belongs to the ankyrin SOCS box (ASB) family.</text>
</comment>
<keyword evidence="2" id="KW-0677">Repeat</keyword>
<protein>
    <submittedName>
        <fullName evidence="5">Uncharacterized protein</fullName>
    </submittedName>
</protein>
<organism evidence="5 6">
    <name type="scientific">Eptatretus burgeri</name>
    <name type="common">Inshore hagfish</name>
    <dbReference type="NCBI Taxonomy" id="7764"/>
    <lineage>
        <taxon>Eukaryota</taxon>
        <taxon>Metazoa</taxon>
        <taxon>Chordata</taxon>
        <taxon>Craniata</taxon>
        <taxon>Vertebrata</taxon>
        <taxon>Cyclostomata</taxon>
        <taxon>Myxini</taxon>
        <taxon>Myxiniformes</taxon>
        <taxon>Myxinidae</taxon>
        <taxon>Eptatretinae</taxon>
        <taxon>Eptatretus</taxon>
    </lineage>
</organism>
<dbReference type="PROSITE" id="PS50297">
    <property type="entry name" value="ANK_REP_REGION"/>
    <property type="match status" value="1"/>
</dbReference>
<name>A0A8C4QYZ8_EPTBU</name>
<dbReference type="SUPFAM" id="SSF48403">
    <property type="entry name" value="Ankyrin repeat"/>
    <property type="match status" value="1"/>
</dbReference>
<evidence type="ECO:0000256" key="3">
    <source>
        <dbReference type="ARBA" id="ARBA00023043"/>
    </source>
</evidence>
<dbReference type="InterPro" id="IPR036770">
    <property type="entry name" value="Ankyrin_rpt-contain_sf"/>
</dbReference>
<evidence type="ECO:0000256" key="4">
    <source>
        <dbReference type="PROSITE-ProRule" id="PRU00023"/>
    </source>
</evidence>
<keyword evidence="3 4" id="KW-0040">ANK repeat</keyword>
<dbReference type="InterPro" id="IPR002110">
    <property type="entry name" value="Ankyrin_rpt"/>
</dbReference>
<reference evidence="5" key="2">
    <citation type="submission" date="2025-09" db="UniProtKB">
        <authorList>
            <consortium name="Ensembl"/>
        </authorList>
    </citation>
    <scope>IDENTIFICATION</scope>
</reference>
<dbReference type="Gene3D" id="1.25.40.20">
    <property type="entry name" value="Ankyrin repeat-containing domain"/>
    <property type="match status" value="1"/>
</dbReference>
<dbReference type="Proteomes" id="UP000694388">
    <property type="component" value="Unplaced"/>
</dbReference>
<dbReference type="GO" id="GO:0045732">
    <property type="term" value="P:positive regulation of protein catabolic process"/>
    <property type="evidence" value="ECO:0007669"/>
    <property type="project" value="TreeGrafter"/>
</dbReference>
<dbReference type="Ensembl" id="ENSEBUT00000023149.1">
    <property type="protein sequence ID" value="ENSEBUP00000022573.1"/>
    <property type="gene ID" value="ENSEBUG00000013890.1"/>
</dbReference>
<evidence type="ECO:0000313" key="5">
    <source>
        <dbReference type="Ensembl" id="ENSEBUP00000022573.1"/>
    </source>
</evidence>
<dbReference type="SMART" id="SM00248">
    <property type="entry name" value="ANK"/>
    <property type="match status" value="4"/>
</dbReference>
<evidence type="ECO:0000256" key="1">
    <source>
        <dbReference type="ARBA" id="ARBA00005949"/>
    </source>
</evidence>
<dbReference type="Pfam" id="PF13857">
    <property type="entry name" value="Ank_5"/>
    <property type="match status" value="1"/>
</dbReference>
<evidence type="ECO:0000256" key="2">
    <source>
        <dbReference type="ARBA" id="ARBA00022737"/>
    </source>
</evidence>
<dbReference type="PROSITE" id="PS50088">
    <property type="entry name" value="ANK_REPEAT"/>
    <property type="match status" value="1"/>
</dbReference>